<evidence type="ECO:0000256" key="3">
    <source>
        <dbReference type="ARBA" id="ARBA00022692"/>
    </source>
</evidence>
<evidence type="ECO:0000313" key="7">
    <source>
        <dbReference type="EMBL" id="SFM11963.1"/>
    </source>
</evidence>
<dbReference type="STRING" id="266892.SAMN04488054_1168"/>
<evidence type="ECO:0000256" key="4">
    <source>
        <dbReference type="ARBA" id="ARBA00022989"/>
    </source>
</evidence>
<dbReference type="PANTHER" id="PTHR43701">
    <property type="entry name" value="MEMBRANE TRANSPORTER PROTEIN MJ0441-RELATED"/>
    <property type="match status" value="1"/>
</dbReference>
<feature type="transmembrane region" description="Helical" evidence="6">
    <location>
        <begin position="185"/>
        <end position="205"/>
    </location>
</feature>
<comment type="subcellular location">
    <subcellularLocation>
        <location evidence="6">Cell membrane</location>
        <topology evidence="6">Multi-pass membrane protein</topology>
    </subcellularLocation>
    <subcellularLocation>
        <location evidence="1">Membrane</location>
        <topology evidence="1">Multi-pass membrane protein</topology>
    </subcellularLocation>
</comment>
<evidence type="ECO:0000256" key="5">
    <source>
        <dbReference type="ARBA" id="ARBA00023136"/>
    </source>
</evidence>
<dbReference type="GO" id="GO:0005886">
    <property type="term" value="C:plasma membrane"/>
    <property type="evidence" value="ECO:0007669"/>
    <property type="project" value="UniProtKB-SubCell"/>
</dbReference>
<dbReference type="Proteomes" id="UP000199668">
    <property type="component" value="Unassembled WGS sequence"/>
</dbReference>
<keyword evidence="5 6" id="KW-0472">Membrane</keyword>
<name>A0A1I4N9P9_9BACI</name>
<feature type="transmembrane region" description="Helical" evidence="6">
    <location>
        <begin position="84"/>
        <end position="103"/>
    </location>
</feature>
<keyword evidence="4 6" id="KW-1133">Transmembrane helix</keyword>
<feature type="transmembrane region" description="Helical" evidence="6">
    <location>
        <begin position="110"/>
        <end position="128"/>
    </location>
</feature>
<dbReference type="InterPro" id="IPR002781">
    <property type="entry name" value="TM_pro_TauE-like"/>
</dbReference>
<keyword evidence="8" id="KW-1185">Reference proteome</keyword>
<feature type="transmembrane region" description="Helical" evidence="6">
    <location>
        <begin position="6"/>
        <end position="32"/>
    </location>
</feature>
<comment type="similarity">
    <text evidence="2 6">Belongs to the 4-toluene sulfonate uptake permease (TSUP) (TC 2.A.102) family.</text>
</comment>
<keyword evidence="3 6" id="KW-0812">Transmembrane</keyword>
<accession>A0A1I4N9P9</accession>
<feature type="transmembrane region" description="Helical" evidence="6">
    <location>
        <begin position="148"/>
        <end position="178"/>
    </location>
</feature>
<protein>
    <recommendedName>
        <fullName evidence="6">Probable membrane transporter protein</fullName>
    </recommendedName>
</protein>
<keyword evidence="6" id="KW-1003">Cell membrane</keyword>
<dbReference type="PANTHER" id="PTHR43701:SF13">
    <property type="entry name" value="MEMBRANE TRANSPORTER PROTEIN YRKJ-RELATED"/>
    <property type="match status" value="1"/>
</dbReference>
<proteinExistence type="inferred from homology"/>
<dbReference type="Pfam" id="PF01925">
    <property type="entry name" value="TauE"/>
    <property type="match status" value="1"/>
</dbReference>
<gene>
    <name evidence="7" type="ORF">SAMN04488054_1168</name>
</gene>
<evidence type="ECO:0000256" key="1">
    <source>
        <dbReference type="ARBA" id="ARBA00004141"/>
    </source>
</evidence>
<evidence type="ECO:0000256" key="6">
    <source>
        <dbReference type="RuleBase" id="RU363041"/>
    </source>
</evidence>
<feature type="transmembrane region" description="Helical" evidence="6">
    <location>
        <begin position="240"/>
        <end position="260"/>
    </location>
</feature>
<dbReference type="AlphaFoldDB" id="A0A1I4N9P9"/>
<evidence type="ECO:0000256" key="2">
    <source>
        <dbReference type="ARBA" id="ARBA00009142"/>
    </source>
</evidence>
<feature type="transmembrane region" description="Helical" evidence="6">
    <location>
        <begin position="44"/>
        <end position="72"/>
    </location>
</feature>
<dbReference type="InterPro" id="IPR051598">
    <property type="entry name" value="TSUP/Inactive_protease-like"/>
</dbReference>
<feature type="transmembrane region" description="Helical" evidence="6">
    <location>
        <begin position="211"/>
        <end position="233"/>
    </location>
</feature>
<dbReference type="EMBL" id="FOTY01000016">
    <property type="protein sequence ID" value="SFM11963.1"/>
    <property type="molecule type" value="Genomic_DNA"/>
</dbReference>
<reference evidence="7 8" key="1">
    <citation type="submission" date="2016-10" db="EMBL/GenBank/DDBJ databases">
        <authorList>
            <person name="de Groot N.N."/>
        </authorList>
    </citation>
    <scope>NUCLEOTIDE SEQUENCE [LARGE SCALE GENOMIC DNA]</scope>
    <source>
        <strain evidence="7 8">CGMCC 1.6134</strain>
    </source>
</reference>
<evidence type="ECO:0000313" key="8">
    <source>
        <dbReference type="Proteomes" id="UP000199668"/>
    </source>
</evidence>
<organism evidence="7 8">
    <name type="scientific">Salibacterium qingdaonense</name>
    <dbReference type="NCBI Taxonomy" id="266892"/>
    <lineage>
        <taxon>Bacteria</taxon>
        <taxon>Bacillati</taxon>
        <taxon>Bacillota</taxon>
        <taxon>Bacilli</taxon>
        <taxon>Bacillales</taxon>
        <taxon>Bacillaceae</taxon>
    </lineage>
</organism>
<sequence>MMEYSILFITILFLIGFAGSFVSGMVGIGGSIIKYPMLLYIPPLLGFSAFTSHEVAGISAVQVFFATIGGVWAYRKGGYLNKSLILYMGISILLGSLIGALGSNLMKDDGVNMVYAILATIAVIMMFIPKKGREDIPNDEVSFNRPIAAGSAFVVGIGAGVVGAAGAFILVPILLVVLKIPTRMTIATSLAVTFISSIGATAGKLMTGQVLLLPAAVMVVASLLAASLGVAFGKKVNTKILQGILALLILATAIKMWIAIVG</sequence>